<comment type="caution">
    <text evidence="3">The sequence shown here is derived from an EMBL/GenBank/DDBJ whole genome shotgun (WGS) entry which is preliminary data.</text>
</comment>
<accession>K9DWY2</accession>
<dbReference type="Pfam" id="PF08378">
    <property type="entry name" value="NERD"/>
    <property type="match status" value="1"/>
</dbReference>
<dbReference type="InterPro" id="IPR011528">
    <property type="entry name" value="NERD"/>
</dbReference>
<dbReference type="InterPro" id="IPR027785">
    <property type="entry name" value="UvrD-like_helicase_C"/>
</dbReference>
<dbReference type="HOGENOM" id="CLU_494038_0_0_4"/>
<dbReference type="PATRIC" id="fig|883126.3.peg.2995"/>
<dbReference type="InterPro" id="IPR000212">
    <property type="entry name" value="DNA_helicase_UvrD/REP"/>
</dbReference>
<reference evidence="3 4" key="1">
    <citation type="submission" date="2012-09" db="EMBL/GenBank/DDBJ databases">
        <title>The Genome Sequence of Massilia timonae CCUG 45783.</title>
        <authorList>
            <consortium name="The Broad Institute Genome Sequencing Platform"/>
            <person name="Earl A."/>
            <person name="Ward D."/>
            <person name="Feldgarden M."/>
            <person name="Gevers D."/>
            <person name="Huys G."/>
            <person name="Walker B."/>
            <person name="Young S.K."/>
            <person name="Zeng Q."/>
            <person name="Gargeya S."/>
            <person name="Fitzgerald M."/>
            <person name="Haas B."/>
            <person name="Abouelleil A."/>
            <person name="Alvarado L."/>
            <person name="Arachchi H.M."/>
            <person name="Berlin A.M."/>
            <person name="Chapman S.B."/>
            <person name="Goldberg J."/>
            <person name="Griggs A."/>
            <person name="Gujja S."/>
            <person name="Hansen M."/>
            <person name="Howarth C."/>
            <person name="Imamovic A."/>
            <person name="Larimer J."/>
            <person name="McCowen C."/>
            <person name="Montmayeur A."/>
            <person name="Murphy C."/>
            <person name="Neiman D."/>
            <person name="Pearson M."/>
            <person name="Priest M."/>
            <person name="Roberts A."/>
            <person name="Saif S."/>
            <person name="Shea T."/>
            <person name="Sisk P."/>
            <person name="Sykes S."/>
            <person name="Wortman J."/>
            <person name="Nusbaum C."/>
            <person name="Birren B."/>
        </authorList>
    </citation>
    <scope>NUCLEOTIDE SEQUENCE [LARGE SCALE GENOMIC DNA]</scope>
    <source>
        <strain evidence="3 4">CCUG 45783</strain>
    </source>
</reference>
<keyword evidence="4" id="KW-1185">Reference proteome</keyword>
<dbReference type="RefSeq" id="WP_005667620.1">
    <property type="nucleotide sequence ID" value="NZ_JH992923.1"/>
</dbReference>
<evidence type="ECO:0000313" key="4">
    <source>
        <dbReference type="Proteomes" id="UP000009874"/>
    </source>
</evidence>
<dbReference type="EMBL" id="AGZI01000037">
    <property type="protein sequence ID" value="EKU81775.1"/>
    <property type="molecule type" value="Genomic_DNA"/>
</dbReference>
<dbReference type="SUPFAM" id="SSF52540">
    <property type="entry name" value="P-loop containing nucleoside triphosphate hydrolases"/>
    <property type="match status" value="1"/>
</dbReference>
<dbReference type="eggNOG" id="COG1074">
    <property type="taxonomic scope" value="Bacteria"/>
</dbReference>
<name>K9DWY2_9BURK</name>
<proteinExistence type="predicted"/>
<dbReference type="Gene3D" id="3.40.50.300">
    <property type="entry name" value="P-loop containing nucleotide triphosphate hydrolases"/>
    <property type="match status" value="2"/>
</dbReference>
<dbReference type="Pfam" id="PF13538">
    <property type="entry name" value="UvrD_C_2"/>
    <property type="match status" value="1"/>
</dbReference>
<dbReference type="InterPro" id="IPR027417">
    <property type="entry name" value="P-loop_NTPase"/>
</dbReference>
<evidence type="ECO:0000259" key="1">
    <source>
        <dbReference type="Pfam" id="PF08378"/>
    </source>
</evidence>
<gene>
    <name evidence="3" type="ORF">HMPREF9710_02967</name>
</gene>
<dbReference type="Proteomes" id="UP000009874">
    <property type="component" value="Unassembled WGS sequence"/>
</dbReference>
<evidence type="ECO:0000313" key="3">
    <source>
        <dbReference type="EMBL" id="EKU81775.1"/>
    </source>
</evidence>
<dbReference type="GO" id="GO:0005524">
    <property type="term" value="F:ATP binding"/>
    <property type="evidence" value="ECO:0007669"/>
    <property type="project" value="InterPro"/>
</dbReference>
<organism evidence="3 4">
    <name type="scientific">Massilia timonae CCUG 45783</name>
    <dbReference type="NCBI Taxonomy" id="883126"/>
    <lineage>
        <taxon>Bacteria</taxon>
        <taxon>Pseudomonadati</taxon>
        <taxon>Pseudomonadota</taxon>
        <taxon>Betaproteobacteria</taxon>
        <taxon>Burkholderiales</taxon>
        <taxon>Oxalobacteraceae</taxon>
        <taxon>Telluria group</taxon>
        <taxon>Massilia</taxon>
    </lineage>
</organism>
<evidence type="ECO:0008006" key="5">
    <source>
        <dbReference type="Google" id="ProtNLM"/>
    </source>
</evidence>
<dbReference type="GO" id="GO:0003678">
    <property type="term" value="F:DNA helicase activity"/>
    <property type="evidence" value="ECO:0007669"/>
    <property type="project" value="InterPro"/>
</dbReference>
<dbReference type="AlphaFoldDB" id="K9DWY2"/>
<feature type="domain" description="NERD" evidence="1">
    <location>
        <begin position="4"/>
        <end position="113"/>
    </location>
</feature>
<feature type="domain" description="UvrD-like helicase C-terminal" evidence="2">
    <location>
        <begin position="470"/>
        <end position="510"/>
    </location>
</feature>
<dbReference type="Pfam" id="PF13245">
    <property type="entry name" value="AAA_19"/>
    <property type="match status" value="1"/>
</dbReference>
<evidence type="ECO:0000259" key="2">
    <source>
        <dbReference type="Pfam" id="PF13538"/>
    </source>
</evidence>
<protein>
    <recommendedName>
        <fullName evidence="5">DNA helicase</fullName>
    </recommendedName>
</protein>
<dbReference type="GO" id="GO:0003677">
    <property type="term" value="F:DNA binding"/>
    <property type="evidence" value="ECO:0007669"/>
    <property type="project" value="InterPro"/>
</dbReference>
<dbReference type="PANTHER" id="PTHR11070">
    <property type="entry name" value="UVRD / RECB / PCRA DNA HELICASE FAMILY MEMBER"/>
    <property type="match status" value="1"/>
</dbReference>
<sequence length="528" mass="59076">MDAGRYRELEVLERLRDYLPERFEVFHNIPLHTLQGDRDRYGEIDVAVLSPEGCVLLIEVKAGPVLLRNGDIFKVYGDGECDVARQGRLQRVAMQNRLQEAGLETVVLSCLVLPDYELGDSQVISIPRERIIDATRYGNMVSTVQEWLRDLHGKADHTALRRLLLNQFEVTPNLEVMRDQLFGAVRRLADGLATWVPRMGSPTGVYRIQATAGSGKTQLALQLLDTAADEGLNAYYVCFNRSLADHVRRLASPKVDVVNFHELCVEHHRRRHGDPAFSPQAFEHMADAYVAASTEFVQNLDLLVIDEAQDFDATWVESLCNRLKPHGRLYVLEDDAQRLYQQDGFELGDAVTVQCSDNFRSPRVICDLINALALVRPPVRALNPYRGELPGIRTYTSEQELLAQTESAVAALRARGFAIADIAVVSGRGREKSALLNRVTIGSHTTCRFAGEYDAAGEPRWSKGELLLESVYRYKGQSAPAVVVTEMDFVELDDAARRRLFVALTRAQMAIELVLSARAERCLADVLG</sequence>